<name>A0A1X0A572_9MYCO</name>
<dbReference type="STRING" id="1927124.BST13_33110"/>
<evidence type="ECO:0000313" key="1">
    <source>
        <dbReference type="EMBL" id="ORA25164.1"/>
    </source>
</evidence>
<evidence type="ECO:0000313" key="2">
    <source>
        <dbReference type="Proteomes" id="UP000192448"/>
    </source>
</evidence>
<gene>
    <name evidence="1" type="ORF">BST13_33110</name>
</gene>
<proteinExistence type="predicted"/>
<dbReference type="AlphaFoldDB" id="A0A1X0A572"/>
<accession>A0A1X0A572</accession>
<organism evidence="1 2">
    <name type="scientific">Mycobacterium aquaticum</name>
    <dbReference type="NCBI Taxonomy" id="1927124"/>
    <lineage>
        <taxon>Bacteria</taxon>
        <taxon>Bacillati</taxon>
        <taxon>Actinomycetota</taxon>
        <taxon>Actinomycetes</taxon>
        <taxon>Mycobacteriales</taxon>
        <taxon>Mycobacteriaceae</taxon>
        <taxon>Mycobacterium</taxon>
    </lineage>
</organism>
<dbReference type="Proteomes" id="UP000192448">
    <property type="component" value="Unassembled WGS sequence"/>
</dbReference>
<sequence>MPVPDVPADEVEDVFDVRCAGGALHFKVIDGNRIEVKCNHWRCTGGDSVVLHRYSFPDCELLETLKFKDPITRGRGAPAAERKYHK</sequence>
<dbReference type="EMBL" id="MVHF01000054">
    <property type="protein sequence ID" value="ORA25164.1"/>
    <property type="molecule type" value="Genomic_DNA"/>
</dbReference>
<keyword evidence="2" id="KW-1185">Reference proteome</keyword>
<comment type="caution">
    <text evidence="1">The sequence shown here is derived from an EMBL/GenBank/DDBJ whole genome shotgun (WGS) entry which is preliminary data.</text>
</comment>
<reference evidence="1 2" key="1">
    <citation type="submission" date="2017-02" db="EMBL/GenBank/DDBJ databases">
        <title>The new phylogeny of genus Mycobacterium.</title>
        <authorList>
            <person name="Tortoli E."/>
            <person name="Trovato A."/>
            <person name="Cirillo D.M."/>
        </authorList>
    </citation>
    <scope>NUCLEOTIDE SEQUENCE [LARGE SCALE GENOMIC DNA]</scope>
    <source>
        <strain evidence="1 2">RW6</strain>
    </source>
</reference>
<protein>
    <submittedName>
        <fullName evidence="1">Uncharacterized protein</fullName>
    </submittedName>
</protein>